<dbReference type="EMBL" id="LAZR01003869">
    <property type="protein sequence ID" value="KKN13940.1"/>
    <property type="molecule type" value="Genomic_DNA"/>
</dbReference>
<dbReference type="AlphaFoldDB" id="A0A0F9N306"/>
<evidence type="ECO:0000313" key="1">
    <source>
        <dbReference type="EMBL" id="KKN13940.1"/>
    </source>
</evidence>
<sequence length="196" mass="22641">MGGGEQSRFGALLQEGNDGRQEKTGIGCRGIVSYNRTIIYDRYVCVRAEMALVRDGKTIFNYRTGELRYTASGRSVKEVRAAALKRYKLEDEQRSRERITREQRERSILEHKKLVHAHNSKIFHSLKYFSGNYPELGSYWSQITRPFRVNQLLTRREHANLLDFLGRAVANGPHKNDLGIMSAINQLNSWDLTYSK</sequence>
<comment type="caution">
    <text evidence="1">The sequence shown here is derived from an EMBL/GenBank/DDBJ whole genome shotgun (WGS) entry which is preliminary data.</text>
</comment>
<protein>
    <submittedName>
        <fullName evidence="1">Uncharacterized protein</fullName>
    </submittedName>
</protein>
<accession>A0A0F9N306</accession>
<reference evidence="1" key="1">
    <citation type="journal article" date="2015" name="Nature">
        <title>Complex archaea that bridge the gap between prokaryotes and eukaryotes.</title>
        <authorList>
            <person name="Spang A."/>
            <person name="Saw J.H."/>
            <person name="Jorgensen S.L."/>
            <person name="Zaremba-Niedzwiedzka K."/>
            <person name="Martijn J."/>
            <person name="Lind A.E."/>
            <person name="van Eijk R."/>
            <person name="Schleper C."/>
            <person name="Guy L."/>
            <person name="Ettema T.J."/>
        </authorList>
    </citation>
    <scope>NUCLEOTIDE SEQUENCE</scope>
</reference>
<organism evidence="1">
    <name type="scientific">marine sediment metagenome</name>
    <dbReference type="NCBI Taxonomy" id="412755"/>
    <lineage>
        <taxon>unclassified sequences</taxon>
        <taxon>metagenomes</taxon>
        <taxon>ecological metagenomes</taxon>
    </lineage>
</organism>
<gene>
    <name evidence="1" type="ORF">LCGC14_1001260</name>
</gene>
<proteinExistence type="predicted"/>
<name>A0A0F9N306_9ZZZZ</name>